<dbReference type="RefSeq" id="WP_151109363.1">
    <property type="nucleotide sequence ID" value="NZ_WKJQ01000001.1"/>
</dbReference>
<dbReference type="AlphaFoldDB" id="A0A6A8G6B7"/>
<gene>
    <name evidence="2" type="ORF">GJR99_03635</name>
</gene>
<protein>
    <recommendedName>
        <fullName evidence="1">DUF7511 domain-containing protein</fullName>
    </recommendedName>
</protein>
<proteinExistence type="predicted"/>
<evidence type="ECO:0000313" key="2">
    <source>
        <dbReference type="EMBL" id="MRW95666.1"/>
    </source>
</evidence>
<evidence type="ECO:0000259" key="1">
    <source>
        <dbReference type="Pfam" id="PF24351"/>
    </source>
</evidence>
<evidence type="ECO:0000313" key="3">
    <source>
        <dbReference type="Proteomes" id="UP000443423"/>
    </source>
</evidence>
<name>A0A6A8G6B7_9EURY</name>
<dbReference type="InterPro" id="IPR055933">
    <property type="entry name" value="DUF7511"/>
</dbReference>
<dbReference type="EMBL" id="WKJQ01000001">
    <property type="protein sequence ID" value="MRW95666.1"/>
    <property type="molecule type" value="Genomic_DNA"/>
</dbReference>
<organism evidence="2 3">
    <name type="scientific">Haloferax marinum</name>
    <dbReference type="NCBI Taxonomy" id="2666143"/>
    <lineage>
        <taxon>Archaea</taxon>
        <taxon>Methanobacteriati</taxon>
        <taxon>Methanobacteriota</taxon>
        <taxon>Stenosarchaea group</taxon>
        <taxon>Halobacteria</taxon>
        <taxon>Halobacteriales</taxon>
        <taxon>Haloferacaceae</taxon>
        <taxon>Haloferax</taxon>
    </lineage>
</organism>
<comment type="caution">
    <text evidence="2">The sequence shown here is derived from an EMBL/GenBank/DDBJ whole genome shotgun (WGS) entry which is preliminary data.</text>
</comment>
<accession>A0A6A8G6B7</accession>
<feature type="domain" description="DUF7511" evidence="1">
    <location>
        <begin position="21"/>
        <end position="66"/>
    </location>
</feature>
<sequence>MGTESAHTPDRNTNLPVRPRLTSRIVTGPDGQEECTIHPEDAEPEQLLSEWVTAIGDSFVDLDEMR</sequence>
<keyword evidence="3" id="KW-1185">Reference proteome</keyword>
<reference evidence="2 3" key="1">
    <citation type="submission" date="2019-11" db="EMBL/GenBank/DDBJ databases">
        <title>Whole genome sequence of Haloferax sp. MBLA0078.</title>
        <authorList>
            <person name="Seo M.-J."/>
            <person name="Cho E.-S."/>
        </authorList>
    </citation>
    <scope>NUCLEOTIDE SEQUENCE [LARGE SCALE GENOMIC DNA]</scope>
    <source>
        <strain evidence="2 3">MBLA0078</strain>
    </source>
</reference>
<dbReference type="Proteomes" id="UP000443423">
    <property type="component" value="Unassembled WGS sequence"/>
</dbReference>
<dbReference type="OrthoDB" id="186853at2157"/>
<dbReference type="Pfam" id="PF24351">
    <property type="entry name" value="DUF7511"/>
    <property type="match status" value="1"/>
</dbReference>